<dbReference type="EMBL" id="MWWY01000025">
    <property type="protein sequence ID" value="OZG64223.1"/>
    <property type="molecule type" value="Genomic_DNA"/>
</dbReference>
<keyword evidence="3" id="KW-0121">Carboxypeptidase</keyword>
<organism evidence="3 4">
    <name type="scientific">Bifidobacterium hapali</name>
    <dbReference type="NCBI Taxonomy" id="1630172"/>
    <lineage>
        <taxon>Bacteria</taxon>
        <taxon>Bacillati</taxon>
        <taxon>Actinomycetota</taxon>
        <taxon>Actinomycetes</taxon>
        <taxon>Bifidobacteriales</taxon>
        <taxon>Bifidobacteriaceae</taxon>
        <taxon>Bifidobacterium</taxon>
    </lineage>
</organism>
<reference evidence="3 4" key="1">
    <citation type="journal article" date="2017" name="BMC Genomics">
        <title>Comparative genomic and phylogenomic analyses of the Bifidobacteriaceae family.</title>
        <authorList>
            <person name="Lugli G.A."/>
            <person name="Milani C."/>
            <person name="Turroni F."/>
            <person name="Duranti S."/>
            <person name="Mancabelli L."/>
            <person name="Mangifesta M."/>
            <person name="Ferrario C."/>
            <person name="Modesto M."/>
            <person name="Mattarelli P."/>
            <person name="Jiri K."/>
            <person name="van Sinderen D."/>
            <person name="Ventura M."/>
        </authorList>
    </citation>
    <scope>NUCLEOTIDE SEQUENCE [LARGE SCALE GENOMIC DNA]</scope>
    <source>
        <strain evidence="3 4">DSM 100202</strain>
    </source>
</reference>
<dbReference type="PANTHER" id="PTHR34385:SF1">
    <property type="entry name" value="PEPTIDOGLYCAN L-ALANYL-D-GLUTAMATE ENDOPEPTIDASE CWLK"/>
    <property type="match status" value="1"/>
</dbReference>
<dbReference type="GO" id="GO:0006508">
    <property type="term" value="P:proteolysis"/>
    <property type="evidence" value="ECO:0007669"/>
    <property type="project" value="InterPro"/>
</dbReference>
<dbReference type="Pfam" id="PF02557">
    <property type="entry name" value="VanY"/>
    <property type="match status" value="1"/>
</dbReference>
<comment type="caution">
    <text evidence="3">The sequence shown here is derived from an EMBL/GenBank/DDBJ whole genome shotgun (WGS) entry which is preliminary data.</text>
</comment>
<protein>
    <submittedName>
        <fullName evidence="3">D-alanyl-D-alanine carboxypeptidase</fullName>
    </submittedName>
</protein>
<keyword evidence="3" id="KW-0645">Protease</keyword>
<feature type="domain" description="D-alanyl-D-alanine carboxypeptidase-like core" evidence="2">
    <location>
        <begin position="130"/>
        <end position="262"/>
    </location>
</feature>
<keyword evidence="1" id="KW-0472">Membrane</keyword>
<evidence type="ECO:0000313" key="4">
    <source>
        <dbReference type="Proteomes" id="UP000216074"/>
    </source>
</evidence>
<keyword evidence="3" id="KW-0378">Hydrolase</keyword>
<dbReference type="Proteomes" id="UP000216074">
    <property type="component" value="Unassembled WGS sequence"/>
</dbReference>
<dbReference type="InterPro" id="IPR003709">
    <property type="entry name" value="VanY-like_core_dom"/>
</dbReference>
<keyword evidence="1" id="KW-0812">Transmembrane</keyword>
<dbReference type="SUPFAM" id="SSF55166">
    <property type="entry name" value="Hedgehog/DD-peptidase"/>
    <property type="match status" value="1"/>
</dbReference>
<dbReference type="InterPro" id="IPR009045">
    <property type="entry name" value="Zn_M74/Hedgehog-like"/>
</dbReference>
<feature type="transmembrane region" description="Helical" evidence="1">
    <location>
        <begin position="58"/>
        <end position="79"/>
    </location>
</feature>
<dbReference type="AlphaFoldDB" id="A0A261FZ75"/>
<evidence type="ECO:0000256" key="1">
    <source>
        <dbReference type="SAM" id="Phobius"/>
    </source>
</evidence>
<dbReference type="InterPro" id="IPR058193">
    <property type="entry name" value="VanY/YodJ_core_dom"/>
</dbReference>
<proteinExistence type="predicted"/>
<name>A0A261FZ75_9BIFI</name>
<dbReference type="GO" id="GO:0004180">
    <property type="term" value="F:carboxypeptidase activity"/>
    <property type="evidence" value="ECO:0007669"/>
    <property type="project" value="UniProtKB-KW"/>
</dbReference>
<gene>
    <name evidence="3" type="ORF">BHAP_1390</name>
</gene>
<dbReference type="CDD" id="cd14852">
    <property type="entry name" value="LD-carboxypeptidase"/>
    <property type="match status" value="1"/>
</dbReference>
<dbReference type="Gene3D" id="3.30.1380.10">
    <property type="match status" value="1"/>
</dbReference>
<evidence type="ECO:0000259" key="2">
    <source>
        <dbReference type="Pfam" id="PF02557"/>
    </source>
</evidence>
<keyword evidence="1" id="KW-1133">Transmembrane helix</keyword>
<dbReference type="PANTHER" id="PTHR34385">
    <property type="entry name" value="D-ALANYL-D-ALANINE CARBOXYPEPTIDASE"/>
    <property type="match status" value="1"/>
</dbReference>
<dbReference type="InterPro" id="IPR052179">
    <property type="entry name" value="DD-CPase-like"/>
</dbReference>
<accession>A0A261FZ75</accession>
<keyword evidence="4" id="KW-1185">Reference proteome</keyword>
<sequence>MSSIMNEPIVSARTSIDARGTVKSSKGANNTNGIGTSSNRGAVRSFVQYRYARMAKAIAQLTVVALIAGALLVGTLFGLGRIAHIGPFTPGTPQAAYDPQSWNLIVVNRWHRIPDDYPQPELTKLANGQEVDSRIYPDLQRMFDAMRADGLNPEVTAGYRTHDMQQQIMNDKIFLYKNQGMSVKDATAQAETLVAIPGTSEHEIGLAVDLNAVGASDADANQRVYDWLAANAWQYGFILRYPDGKSDVTGNQFEPWHYRYVGRDAAQAIHESGITLEEYQH</sequence>
<evidence type="ECO:0000313" key="3">
    <source>
        <dbReference type="EMBL" id="OZG64223.1"/>
    </source>
</evidence>